<evidence type="ECO:0000256" key="3">
    <source>
        <dbReference type="ARBA" id="ARBA00023295"/>
    </source>
</evidence>
<evidence type="ECO:0000259" key="5">
    <source>
        <dbReference type="Pfam" id="PF00251"/>
    </source>
</evidence>
<dbReference type="EMBL" id="NRGR01000005">
    <property type="protein sequence ID" value="PCC40592.1"/>
    <property type="molecule type" value="Genomic_DNA"/>
</dbReference>
<evidence type="ECO:0000256" key="2">
    <source>
        <dbReference type="ARBA" id="ARBA00022801"/>
    </source>
</evidence>
<dbReference type="InterPro" id="IPR013189">
    <property type="entry name" value="Glyco_hydro_32_C"/>
</dbReference>
<dbReference type="PROSITE" id="PS00609">
    <property type="entry name" value="GLYCOSYL_HYDROL_F32"/>
    <property type="match status" value="1"/>
</dbReference>
<dbReference type="Pfam" id="PF08244">
    <property type="entry name" value="Glyco_hydro_32C"/>
    <property type="match status" value="1"/>
</dbReference>
<feature type="domain" description="Glycosyl hydrolase family 32 N-terminal" evidence="5">
    <location>
        <begin position="19"/>
        <end position="323"/>
    </location>
</feature>
<dbReference type="SUPFAM" id="SSF49899">
    <property type="entry name" value="Concanavalin A-like lectins/glucanases"/>
    <property type="match status" value="1"/>
</dbReference>
<dbReference type="InterPro" id="IPR013320">
    <property type="entry name" value="ConA-like_dom_sf"/>
</dbReference>
<dbReference type="Pfam" id="PF00251">
    <property type="entry name" value="Glyco_hydro_32N"/>
    <property type="match status" value="1"/>
</dbReference>
<dbReference type="Gene3D" id="2.60.120.560">
    <property type="entry name" value="Exo-inulinase, domain 1"/>
    <property type="match status" value="1"/>
</dbReference>
<sequence>MSTTAQILPSADRYRPRFHFTPSSTWMNDPNGLIRHNGRWHLFFQNNPLGSTHDNLSWGHAVSDDLATWEELPVALEFAEDEMVFSGSIVHDAQNVSGLAPEGGAGPLVAFYTSAYGPQHPTHPGIQAQSIAYSTDDGLTWTRYPGNPVLDRGSQNFRDPKVSFHPETGTWFMLTVEALDHSVLVHTSSDLLTWEHASTFVDPAIDGGIWECPDLLRVPVQDASGVHAGEAWVLILSTNPGGPAGGSGTYALVGDFDGRSFTALGAPEPLDLGPDCYAAVSFSGVTGEPLMIGWMNNWDYVMETPTAPWRSSMTLPRRIRLAAQAGDVPRLRQQCVTPPVPATRRIDVTAQRAQLATLPADEPFRLHGTLAVDSPLTLRLRFGEGSDAGELVIEVDDRGRVTMDRSAAHEREFAPRYSRTAPYQTAAGSERIDVDLLVDRSTAELLLDEGRAVMSMQIFPEPGPVTVLSEPAS</sequence>
<dbReference type="SUPFAM" id="SSF75005">
    <property type="entry name" value="Arabinanase/levansucrase/invertase"/>
    <property type="match status" value="1"/>
</dbReference>
<proteinExistence type="inferred from homology"/>
<gene>
    <name evidence="7" type="ORF">CIK66_02110</name>
</gene>
<dbReference type="OrthoDB" id="9776657at2"/>
<dbReference type="InterPro" id="IPR018053">
    <property type="entry name" value="Glyco_hydro_32_AS"/>
</dbReference>
<feature type="domain" description="Glycosyl hydrolase family 32 C-terminal" evidence="6">
    <location>
        <begin position="397"/>
        <end position="463"/>
    </location>
</feature>
<dbReference type="GO" id="GO:0005987">
    <property type="term" value="P:sucrose catabolic process"/>
    <property type="evidence" value="ECO:0007669"/>
    <property type="project" value="TreeGrafter"/>
</dbReference>
<protein>
    <recommendedName>
        <fullName evidence="9">Glycosyl hydrolase family 32</fullName>
    </recommendedName>
</protein>
<evidence type="ECO:0000259" key="6">
    <source>
        <dbReference type="Pfam" id="PF08244"/>
    </source>
</evidence>
<dbReference type="Gene3D" id="2.115.10.20">
    <property type="entry name" value="Glycosyl hydrolase domain, family 43"/>
    <property type="match status" value="1"/>
</dbReference>
<dbReference type="InterPro" id="IPR013148">
    <property type="entry name" value="Glyco_hydro_32_N"/>
</dbReference>
<keyword evidence="8" id="KW-1185">Reference proteome</keyword>
<dbReference type="CDD" id="cd18622">
    <property type="entry name" value="GH32_Inu-like"/>
    <property type="match status" value="1"/>
</dbReference>
<dbReference type="SMART" id="SM00640">
    <property type="entry name" value="Glyco_32"/>
    <property type="match status" value="1"/>
</dbReference>
<keyword evidence="3 4" id="KW-0326">Glycosidase</keyword>
<dbReference type="RefSeq" id="WP_096196372.1">
    <property type="nucleotide sequence ID" value="NZ_NRGR01000005.1"/>
</dbReference>
<dbReference type="InterPro" id="IPR023296">
    <property type="entry name" value="Glyco_hydro_beta-prop_sf"/>
</dbReference>
<dbReference type="PANTHER" id="PTHR42800:SF1">
    <property type="entry name" value="EXOINULINASE INUD (AFU_ORTHOLOGUE AFUA_5G00480)"/>
    <property type="match status" value="1"/>
</dbReference>
<evidence type="ECO:0000313" key="7">
    <source>
        <dbReference type="EMBL" id="PCC40592.1"/>
    </source>
</evidence>
<evidence type="ECO:0000313" key="8">
    <source>
        <dbReference type="Proteomes" id="UP000218598"/>
    </source>
</evidence>
<comment type="caution">
    <text evidence="7">The sequence shown here is derived from an EMBL/GenBank/DDBJ whole genome shotgun (WGS) entry which is preliminary data.</text>
</comment>
<dbReference type="GO" id="GO:0004575">
    <property type="term" value="F:sucrose alpha-glucosidase activity"/>
    <property type="evidence" value="ECO:0007669"/>
    <property type="project" value="TreeGrafter"/>
</dbReference>
<evidence type="ECO:0000256" key="4">
    <source>
        <dbReference type="RuleBase" id="RU362110"/>
    </source>
</evidence>
<organism evidence="7 8">
    <name type="scientific">Brachybacterium alimentarium</name>
    <dbReference type="NCBI Taxonomy" id="47845"/>
    <lineage>
        <taxon>Bacteria</taxon>
        <taxon>Bacillati</taxon>
        <taxon>Actinomycetota</taxon>
        <taxon>Actinomycetes</taxon>
        <taxon>Micrococcales</taxon>
        <taxon>Dermabacteraceae</taxon>
        <taxon>Brachybacterium</taxon>
    </lineage>
</organism>
<dbReference type="GO" id="GO:0005737">
    <property type="term" value="C:cytoplasm"/>
    <property type="evidence" value="ECO:0007669"/>
    <property type="project" value="TreeGrafter"/>
</dbReference>
<accession>A0A2A3YLF9</accession>
<reference evidence="7 8" key="1">
    <citation type="journal article" date="2017" name="Elife">
        <title>Extensive horizontal gene transfer in cheese-associated bacteria.</title>
        <authorList>
            <person name="Bonham K.S."/>
            <person name="Wolfe B.E."/>
            <person name="Dutton R.J."/>
        </authorList>
    </citation>
    <scope>NUCLEOTIDE SEQUENCE [LARGE SCALE GENOMIC DNA]</scope>
    <source>
        <strain evidence="7 8">341_9</strain>
    </source>
</reference>
<dbReference type="PANTHER" id="PTHR42800">
    <property type="entry name" value="EXOINULINASE INUD (AFU_ORTHOLOGUE AFUA_5G00480)"/>
    <property type="match status" value="1"/>
</dbReference>
<evidence type="ECO:0000256" key="1">
    <source>
        <dbReference type="ARBA" id="ARBA00009902"/>
    </source>
</evidence>
<dbReference type="Proteomes" id="UP000218598">
    <property type="component" value="Unassembled WGS sequence"/>
</dbReference>
<evidence type="ECO:0008006" key="9">
    <source>
        <dbReference type="Google" id="ProtNLM"/>
    </source>
</evidence>
<dbReference type="InterPro" id="IPR001362">
    <property type="entry name" value="Glyco_hydro_32"/>
</dbReference>
<dbReference type="AlphaFoldDB" id="A0A2A3YLF9"/>
<keyword evidence="2 4" id="KW-0378">Hydrolase</keyword>
<name>A0A2A3YLF9_9MICO</name>
<comment type="similarity">
    <text evidence="1 4">Belongs to the glycosyl hydrolase 32 family.</text>
</comment>